<evidence type="ECO:0008006" key="4">
    <source>
        <dbReference type="Google" id="ProtNLM"/>
    </source>
</evidence>
<accession>A0A6J8AIG0</accession>
<name>A0A6J8AIG0_MYTCO</name>
<organism evidence="2 3">
    <name type="scientific">Mytilus coruscus</name>
    <name type="common">Sea mussel</name>
    <dbReference type="NCBI Taxonomy" id="42192"/>
    <lineage>
        <taxon>Eukaryota</taxon>
        <taxon>Metazoa</taxon>
        <taxon>Spiralia</taxon>
        <taxon>Lophotrochozoa</taxon>
        <taxon>Mollusca</taxon>
        <taxon>Bivalvia</taxon>
        <taxon>Autobranchia</taxon>
        <taxon>Pteriomorphia</taxon>
        <taxon>Mytilida</taxon>
        <taxon>Mytiloidea</taxon>
        <taxon>Mytilidae</taxon>
        <taxon>Mytilinae</taxon>
        <taxon>Mytilus</taxon>
    </lineage>
</organism>
<proteinExistence type="predicted"/>
<dbReference type="Gene3D" id="3.30.40.10">
    <property type="entry name" value="Zinc/RING finger domain, C3HC4 (zinc finger)"/>
    <property type="match status" value="1"/>
</dbReference>
<dbReference type="Proteomes" id="UP000507470">
    <property type="component" value="Unassembled WGS sequence"/>
</dbReference>
<feature type="compositionally biased region" description="Low complexity" evidence="1">
    <location>
        <begin position="127"/>
        <end position="141"/>
    </location>
</feature>
<dbReference type="EMBL" id="CACVKT020001464">
    <property type="protein sequence ID" value="CAC5368248.1"/>
    <property type="molecule type" value="Genomic_DNA"/>
</dbReference>
<evidence type="ECO:0000313" key="3">
    <source>
        <dbReference type="Proteomes" id="UP000507470"/>
    </source>
</evidence>
<gene>
    <name evidence="2" type="ORF">MCOR_7855</name>
</gene>
<feature type="region of interest" description="Disordered" evidence="1">
    <location>
        <begin position="111"/>
        <end position="141"/>
    </location>
</feature>
<dbReference type="InterPro" id="IPR011011">
    <property type="entry name" value="Znf_FYVE_PHD"/>
</dbReference>
<sequence>MMSAKSTYHQLNNKIREACLKLVQNNASHLSKPSKTTDIPITAGKTNDDICPKCNRKCLNKCIECTDGGHWIHFKCEKLTKEQISTLEQSPDVPYVCTICTKKKDQATASVSRYTGLPPPNNDKSITTSEGTGETQHTQQNHQNNTINCPFVTMAQSLLL</sequence>
<dbReference type="InterPro" id="IPR013083">
    <property type="entry name" value="Znf_RING/FYVE/PHD"/>
</dbReference>
<dbReference type="SUPFAM" id="SSF57903">
    <property type="entry name" value="FYVE/PHD zinc finger"/>
    <property type="match status" value="1"/>
</dbReference>
<reference evidence="2 3" key="1">
    <citation type="submission" date="2020-06" db="EMBL/GenBank/DDBJ databases">
        <authorList>
            <person name="Li R."/>
            <person name="Bekaert M."/>
        </authorList>
    </citation>
    <scope>NUCLEOTIDE SEQUENCE [LARGE SCALE GENOMIC DNA]</scope>
    <source>
        <strain evidence="3">wild</strain>
    </source>
</reference>
<dbReference type="AlphaFoldDB" id="A0A6J8AIG0"/>
<evidence type="ECO:0000313" key="2">
    <source>
        <dbReference type="EMBL" id="CAC5368248.1"/>
    </source>
</evidence>
<protein>
    <recommendedName>
        <fullName evidence="4">PHD-type domain-containing protein</fullName>
    </recommendedName>
</protein>
<keyword evidence="3" id="KW-1185">Reference proteome</keyword>
<evidence type="ECO:0000256" key="1">
    <source>
        <dbReference type="SAM" id="MobiDB-lite"/>
    </source>
</evidence>